<keyword evidence="3" id="KW-1185">Reference proteome</keyword>
<feature type="chain" id="PRO_5043438242" description="Secreted protein" evidence="1">
    <location>
        <begin position="24"/>
        <end position="94"/>
    </location>
</feature>
<proteinExistence type="predicted"/>
<sequence>MVLLQTRTGIYFSLLHLAALISAAGLRGSGVLGAVRGGAVVAGGRVCRRQRNNAAVSIRPHTVYDRKHANLRSFHETLVLRTFAFFVLCAVLSL</sequence>
<dbReference type="Proteomes" id="UP001497472">
    <property type="component" value="Unassembled WGS sequence"/>
</dbReference>
<protein>
    <recommendedName>
        <fullName evidence="4">Secreted protein</fullName>
    </recommendedName>
</protein>
<gene>
    <name evidence="2" type="ORF">LNINA_LOCUS10698</name>
</gene>
<evidence type="ECO:0008006" key="4">
    <source>
        <dbReference type="Google" id="ProtNLM"/>
    </source>
</evidence>
<dbReference type="AlphaFoldDB" id="A0AAV1JT42"/>
<dbReference type="EMBL" id="CAVLEF010000132">
    <property type="protein sequence ID" value="CAK1551569.1"/>
    <property type="molecule type" value="Genomic_DNA"/>
</dbReference>
<reference evidence="2 3" key="1">
    <citation type="submission" date="2023-11" db="EMBL/GenBank/DDBJ databases">
        <authorList>
            <person name="Okamura Y."/>
        </authorList>
    </citation>
    <scope>NUCLEOTIDE SEQUENCE [LARGE SCALE GENOMIC DNA]</scope>
</reference>
<name>A0AAV1JT42_9NEOP</name>
<evidence type="ECO:0000256" key="1">
    <source>
        <dbReference type="SAM" id="SignalP"/>
    </source>
</evidence>
<evidence type="ECO:0000313" key="2">
    <source>
        <dbReference type="EMBL" id="CAK1551569.1"/>
    </source>
</evidence>
<comment type="caution">
    <text evidence="2">The sequence shown here is derived from an EMBL/GenBank/DDBJ whole genome shotgun (WGS) entry which is preliminary data.</text>
</comment>
<accession>A0AAV1JT42</accession>
<feature type="signal peptide" evidence="1">
    <location>
        <begin position="1"/>
        <end position="23"/>
    </location>
</feature>
<keyword evidence="1" id="KW-0732">Signal</keyword>
<evidence type="ECO:0000313" key="3">
    <source>
        <dbReference type="Proteomes" id="UP001497472"/>
    </source>
</evidence>
<organism evidence="2 3">
    <name type="scientific">Leptosia nina</name>
    <dbReference type="NCBI Taxonomy" id="320188"/>
    <lineage>
        <taxon>Eukaryota</taxon>
        <taxon>Metazoa</taxon>
        <taxon>Ecdysozoa</taxon>
        <taxon>Arthropoda</taxon>
        <taxon>Hexapoda</taxon>
        <taxon>Insecta</taxon>
        <taxon>Pterygota</taxon>
        <taxon>Neoptera</taxon>
        <taxon>Endopterygota</taxon>
        <taxon>Lepidoptera</taxon>
        <taxon>Glossata</taxon>
        <taxon>Ditrysia</taxon>
        <taxon>Papilionoidea</taxon>
        <taxon>Pieridae</taxon>
        <taxon>Pierinae</taxon>
        <taxon>Leptosia</taxon>
    </lineage>
</organism>